<reference evidence="1 2" key="1">
    <citation type="submission" date="2020-02" db="EMBL/GenBank/DDBJ databases">
        <authorList>
            <person name="Kim M.K."/>
        </authorList>
    </citation>
    <scope>NUCLEOTIDE SEQUENCE [LARGE SCALE GENOMIC DNA]</scope>
    <source>
        <strain evidence="1 2">BT327</strain>
    </source>
</reference>
<keyword evidence="1" id="KW-0449">Lipoprotein</keyword>
<dbReference type="Proteomes" id="UP000474777">
    <property type="component" value="Unassembled WGS sequence"/>
</dbReference>
<comment type="caution">
    <text evidence="1">The sequence shown here is derived from an EMBL/GenBank/DDBJ whole genome shotgun (WGS) entry which is preliminary data.</text>
</comment>
<evidence type="ECO:0000313" key="1">
    <source>
        <dbReference type="EMBL" id="NEM99623.1"/>
    </source>
</evidence>
<accession>A0A6B3LV05</accession>
<proteinExistence type="predicted"/>
<organism evidence="1 2">
    <name type="scientific">Pontibacter burrus</name>
    <dbReference type="NCBI Taxonomy" id="2704466"/>
    <lineage>
        <taxon>Bacteria</taxon>
        <taxon>Pseudomonadati</taxon>
        <taxon>Bacteroidota</taxon>
        <taxon>Cytophagia</taxon>
        <taxon>Cytophagales</taxon>
        <taxon>Hymenobacteraceae</taxon>
        <taxon>Pontibacter</taxon>
    </lineage>
</organism>
<dbReference type="Pfam" id="PF25594">
    <property type="entry name" value="GldB_lipo"/>
    <property type="match status" value="1"/>
</dbReference>
<keyword evidence="2" id="KW-1185">Reference proteome</keyword>
<name>A0A6B3LV05_9BACT</name>
<dbReference type="AlphaFoldDB" id="A0A6B3LV05"/>
<dbReference type="NCBIfam" id="TIGR03514">
    <property type="entry name" value="GldB_lipo"/>
    <property type="match status" value="1"/>
</dbReference>
<sequence>MSYRIVYIALVLFLVGCSSNTCEIPKEIDRIPIEVTIERLEKDFFDIEDKQEVKKFLNEHPLFAEKFLQASNYPNDSILVNSLYGLATNPSLDSLARQAMKTFGDMEQEKEQLEVAFKVIKYYYPDFQPPRVQTFVTGLSQDLMVSDSLVLFGLEFFIGKDALYRPQVYEYILNRYEKEYMVPAAILLLSNKYNKTNLADRNMLSEMINAGKAYYFVQTAMPCTPEHTIIGYSDQEVADIYHNEGRIWAHFIEKSLLYEKNPFLIQKYTGERPNTPEIDAKAPGRLGAWVGWQIVKKYMERNPSVTLPELMAETDYKKIFNESKYKPEKR</sequence>
<dbReference type="InterPro" id="IPR019853">
    <property type="entry name" value="GldB-like"/>
</dbReference>
<gene>
    <name evidence="1" type="primary">gldB</name>
    <name evidence="1" type="ORF">GXP69_18135</name>
</gene>
<dbReference type="RefSeq" id="WP_163916912.1">
    <property type="nucleotide sequence ID" value="NZ_JAAGWD010000011.1"/>
</dbReference>
<protein>
    <submittedName>
        <fullName evidence="1">Gliding motility lipoprotein GldB</fullName>
    </submittedName>
</protein>
<evidence type="ECO:0000313" key="2">
    <source>
        <dbReference type="Proteomes" id="UP000474777"/>
    </source>
</evidence>
<dbReference type="EMBL" id="JAAGWD010000011">
    <property type="protein sequence ID" value="NEM99623.1"/>
    <property type="molecule type" value="Genomic_DNA"/>
</dbReference>
<dbReference type="PROSITE" id="PS51257">
    <property type="entry name" value="PROKAR_LIPOPROTEIN"/>
    <property type="match status" value="1"/>
</dbReference>